<dbReference type="WBParaSite" id="SPAL_0000364200.2">
    <property type="protein sequence ID" value="SPAL_0000364200.2"/>
    <property type="gene ID" value="SPAL_0000364200"/>
</dbReference>
<keyword evidence="2" id="KW-1185">Reference proteome</keyword>
<accession>A0A0N5BC94</accession>
<protein>
    <submittedName>
        <fullName evidence="3">BTB domain-containing protein</fullName>
    </submittedName>
</protein>
<dbReference type="STRING" id="174720.A0A0N5BC94"/>
<dbReference type="InterPro" id="IPR008974">
    <property type="entry name" value="TRAF-like"/>
</dbReference>
<dbReference type="GO" id="GO:0030163">
    <property type="term" value="P:protein catabolic process"/>
    <property type="evidence" value="ECO:0007669"/>
    <property type="project" value="UniProtKB-ARBA"/>
</dbReference>
<dbReference type="InterPro" id="IPR000210">
    <property type="entry name" value="BTB/POZ_dom"/>
</dbReference>
<feature type="domain" description="BTB" evidence="1">
    <location>
        <begin position="216"/>
        <end position="277"/>
    </location>
</feature>
<evidence type="ECO:0000259" key="1">
    <source>
        <dbReference type="PROSITE" id="PS50097"/>
    </source>
</evidence>
<dbReference type="Proteomes" id="UP000046392">
    <property type="component" value="Unplaced"/>
</dbReference>
<dbReference type="Pfam" id="PF22486">
    <property type="entry name" value="MATH_2"/>
    <property type="match status" value="1"/>
</dbReference>
<sequence length="376" mass="43515">MDSKDSHDNRNIKNTVIKRASFIRTIENFPISWEFPPTCSFHDFNAGKRCGYGQACQKCRERELTAKNGHTSKFEMNHNVKCSLGIYPNCINSGNNGYVSLCLEFTELNRMEIMALCKFSILNVDGKDEFKSVLGVEKFNAHKSSYCLQRFIKRDDLREKKSIVLPDDRLTVCFEIFYLFCDGEYISGVSETTHIVGPFNRFLNDMCGMLNSSEFYDYIIKVGESEIRVHKCILASRSEVLREMLKNKSTKHESDVIEINDFPLEVVKEMINYLYTGTSPRIDEVAIEMLEIAEKYKLEGLKFITTESLFKSLNVENVCYYLEKSELCSAEILKEFCIRYIYLNADEVVKSENWKRIVNSYPLLVDRIFKVTAGID</sequence>
<dbReference type="Gene3D" id="3.30.710.10">
    <property type="entry name" value="Potassium Channel Kv1.1, Chain A"/>
    <property type="match status" value="1"/>
</dbReference>
<reference evidence="3" key="1">
    <citation type="submission" date="2017-02" db="UniProtKB">
        <authorList>
            <consortium name="WormBaseParasite"/>
        </authorList>
    </citation>
    <scope>IDENTIFICATION</scope>
</reference>
<dbReference type="InterPro" id="IPR011333">
    <property type="entry name" value="SKP1/BTB/POZ_sf"/>
</dbReference>
<organism evidence="2 3">
    <name type="scientific">Strongyloides papillosus</name>
    <name type="common">Intestinal threadworm</name>
    <dbReference type="NCBI Taxonomy" id="174720"/>
    <lineage>
        <taxon>Eukaryota</taxon>
        <taxon>Metazoa</taxon>
        <taxon>Ecdysozoa</taxon>
        <taxon>Nematoda</taxon>
        <taxon>Chromadorea</taxon>
        <taxon>Rhabditida</taxon>
        <taxon>Tylenchina</taxon>
        <taxon>Panagrolaimomorpha</taxon>
        <taxon>Strongyloidoidea</taxon>
        <taxon>Strongyloididae</taxon>
        <taxon>Strongyloides</taxon>
    </lineage>
</organism>
<evidence type="ECO:0000313" key="2">
    <source>
        <dbReference type="Proteomes" id="UP000046392"/>
    </source>
</evidence>
<dbReference type="SMART" id="SM00225">
    <property type="entry name" value="BTB"/>
    <property type="match status" value="1"/>
</dbReference>
<dbReference type="PROSITE" id="PS50097">
    <property type="entry name" value="BTB"/>
    <property type="match status" value="1"/>
</dbReference>
<dbReference type="Gene3D" id="2.60.210.10">
    <property type="entry name" value="Apoptosis, Tumor Necrosis Factor Receptor Associated Protein 2, Chain A"/>
    <property type="match status" value="1"/>
</dbReference>
<dbReference type="Gene3D" id="1.25.40.420">
    <property type="match status" value="1"/>
</dbReference>
<dbReference type="SUPFAM" id="SSF49599">
    <property type="entry name" value="TRAF domain-like"/>
    <property type="match status" value="1"/>
</dbReference>
<name>A0A0N5BC94_STREA</name>
<dbReference type="AlphaFoldDB" id="A0A0N5BC94"/>
<proteinExistence type="predicted"/>
<dbReference type="CDD" id="cd00121">
    <property type="entry name" value="MATH"/>
    <property type="match status" value="1"/>
</dbReference>
<dbReference type="SUPFAM" id="SSF54695">
    <property type="entry name" value="POZ domain"/>
    <property type="match status" value="1"/>
</dbReference>
<dbReference type="InterPro" id="IPR002083">
    <property type="entry name" value="MATH/TRAF_dom"/>
</dbReference>
<dbReference type="PANTHER" id="PTHR24413">
    <property type="entry name" value="SPECKLE-TYPE POZ PROTEIN"/>
    <property type="match status" value="1"/>
</dbReference>
<evidence type="ECO:0000313" key="3">
    <source>
        <dbReference type="WBParaSite" id="SPAL_0000364200.2"/>
    </source>
</evidence>
<dbReference type="Pfam" id="PF00651">
    <property type="entry name" value="BTB"/>
    <property type="match status" value="1"/>
</dbReference>